<gene>
    <name evidence="1" type="ORF">HNQ94_000996</name>
</gene>
<protein>
    <recommendedName>
        <fullName evidence="3">Lipoprotein</fullName>
    </recommendedName>
</protein>
<dbReference type="PROSITE" id="PS51257">
    <property type="entry name" value="PROKAR_LIPOPROTEIN"/>
    <property type="match status" value="1"/>
</dbReference>
<keyword evidence="2" id="KW-1185">Reference proteome</keyword>
<dbReference type="Proteomes" id="UP000581688">
    <property type="component" value="Unassembled WGS sequence"/>
</dbReference>
<evidence type="ECO:0000313" key="2">
    <source>
        <dbReference type="Proteomes" id="UP000581688"/>
    </source>
</evidence>
<evidence type="ECO:0008006" key="3">
    <source>
        <dbReference type="Google" id="ProtNLM"/>
    </source>
</evidence>
<dbReference type="AlphaFoldDB" id="A0A841PZ58"/>
<proteinExistence type="predicted"/>
<sequence>MKQILTIFMSLFFISFIISGCSEEFQSVEGQKEIAYQFTQNGSNENWEIIDVVSGTYWNIEKVYDTTHSLKLVPMKTIEVEEIPVSVMVDGELQYDTNEGSEEKITVLKATKTEEGYYVVTKNLNGFFTDDDDEFWNEKITIIIGQGDEKEEIQLK</sequence>
<name>A0A841PZ58_9BACI</name>
<reference evidence="1 2" key="1">
    <citation type="submission" date="2020-08" db="EMBL/GenBank/DDBJ databases">
        <title>Genomic Encyclopedia of Type Strains, Phase IV (KMG-IV): sequencing the most valuable type-strain genomes for metagenomic binning, comparative biology and taxonomic classification.</title>
        <authorList>
            <person name="Goeker M."/>
        </authorList>
    </citation>
    <scope>NUCLEOTIDE SEQUENCE [LARGE SCALE GENOMIC DNA]</scope>
    <source>
        <strain evidence="1 2">DSM 19612</strain>
    </source>
</reference>
<evidence type="ECO:0000313" key="1">
    <source>
        <dbReference type="EMBL" id="MBB6452551.1"/>
    </source>
</evidence>
<comment type="caution">
    <text evidence="1">The sequence shown here is derived from an EMBL/GenBank/DDBJ whole genome shotgun (WGS) entry which is preliminary data.</text>
</comment>
<organism evidence="1 2">
    <name type="scientific">Salirhabdus euzebyi</name>
    <dbReference type="NCBI Taxonomy" id="394506"/>
    <lineage>
        <taxon>Bacteria</taxon>
        <taxon>Bacillati</taxon>
        <taxon>Bacillota</taxon>
        <taxon>Bacilli</taxon>
        <taxon>Bacillales</taxon>
        <taxon>Bacillaceae</taxon>
        <taxon>Salirhabdus</taxon>
    </lineage>
</organism>
<dbReference type="EMBL" id="JACHGH010000002">
    <property type="protein sequence ID" value="MBB6452551.1"/>
    <property type="molecule type" value="Genomic_DNA"/>
</dbReference>
<dbReference type="RefSeq" id="WP_174494802.1">
    <property type="nucleotide sequence ID" value="NZ_CADDWK010000002.1"/>
</dbReference>
<accession>A0A841PZ58</accession>